<dbReference type="Proteomes" id="UP000001880">
    <property type="component" value="Chromosome"/>
</dbReference>
<dbReference type="KEGG" id="hoh:Hoch_4059"/>
<accession>D0LJI4</accession>
<evidence type="ECO:0000256" key="1">
    <source>
        <dbReference type="SAM" id="Phobius"/>
    </source>
</evidence>
<proteinExistence type="predicted"/>
<keyword evidence="1" id="KW-0812">Transmembrane</keyword>
<reference evidence="3 4" key="1">
    <citation type="journal article" date="2010" name="Stand. Genomic Sci.">
        <title>Complete genome sequence of Haliangium ochraceum type strain (SMP-2).</title>
        <authorList>
            <consortium name="US DOE Joint Genome Institute (JGI-PGF)"/>
            <person name="Ivanova N."/>
            <person name="Daum C."/>
            <person name="Lang E."/>
            <person name="Abt B."/>
            <person name="Kopitz M."/>
            <person name="Saunders E."/>
            <person name="Lapidus A."/>
            <person name="Lucas S."/>
            <person name="Glavina Del Rio T."/>
            <person name="Nolan M."/>
            <person name="Tice H."/>
            <person name="Copeland A."/>
            <person name="Cheng J.F."/>
            <person name="Chen F."/>
            <person name="Bruce D."/>
            <person name="Goodwin L."/>
            <person name="Pitluck S."/>
            <person name="Mavromatis K."/>
            <person name="Pati A."/>
            <person name="Mikhailova N."/>
            <person name="Chen A."/>
            <person name="Palaniappan K."/>
            <person name="Land M."/>
            <person name="Hauser L."/>
            <person name="Chang Y.J."/>
            <person name="Jeffries C.D."/>
            <person name="Detter J.C."/>
            <person name="Brettin T."/>
            <person name="Rohde M."/>
            <person name="Goker M."/>
            <person name="Bristow J."/>
            <person name="Markowitz V."/>
            <person name="Eisen J.A."/>
            <person name="Hugenholtz P."/>
            <person name="Kyrpides N.C."/>
            <person name="Klenk H.P."/>
        </authorList>
    </citation>
    <scope>NUCLEOTIDE SEQUENCE [LARGE SCALE GENOMIC DNA]</scope>
    <source>
        <strain evidence="4">DSM 14365 / CIP 107738 / JCM 11303 / AJ 13395 / SMP-2</strain>
    </source>
</reference>
<feature type="signal peptide" evidence="2">
    <location>
        <begin position="1"/>
        <end position="31"/>
    </location>
</feature>
<dbReference type="HOGENOM" id="CLU_929900_0_0_7"/>
<evidence type="ECO:0000256" key="2">
    <source>
        <dbReference type="SAM" id="SignalP"/>
    </source>
</evidence>
<protein>
    <submittedName>
        <fullName evidence="3">Uncharacterized protein</fullName>
    </submittedName>
</protein>
<keyword evidence="4" id="KW-1185">Reference proteome</keyword>
<sequence>MYRHRIYPVSALRLALALALLAACLPATAWAQSQSPQRVGIVPVTAVNMSEAEADALGSELGEALERELGVVVTAGAEARRRLPEGGVPEDCIADERCRSDLGTRLDADELLLLVLARVGERVQIDATWVDIASGKLASRPAVVIDGPDARAAALADAGATLLPHIQPVPAAVAAPGSDGAAAPAAALSTGPQTRAGSERHMSAGAWIAGGLGIAAVGGGLALGFKSMSELEAYEEDCKTATGTNAVAACAEDRDALARQNLIADAVAGVGAVALVAAAVLYFTSAEDAADERRAAAPRLRLDIGAERVGLSLGGRF</sequence>
<gene>
    <name evidence="3" type="ordered locus">Hoch_4059</name>
</gene>
<feature type="transmembrane region" description="Helical" evidence="1">
    <location>
        <begin position="204"/>
        <end position="225"/>
    </location>
</feature>
<organism evidence="3 4">
    <name type="scientific">Haliangium ochraceum (strain DSM 14365 / JCM 11303 / SMP-2)</name>
    <dbReference type="NCBI Taxonomy" id="502025"/>
    <lineage>
        <taxon>Bacteria</taxon>
        <taxon>Pseudomonadati</taxon>
        <taxon>Myxococcota</taxon>
        <taxon>Polyangia</taxon>
        <taxon>Haliangiales</taxon>
        <taxon>Kofleriaceae</taxon>
        <taxon>Haliangium</taxon>
    </lineage>
</organism>
<dbReference type="AlphaFoldDB" id="D0LJI4"/>
<evidence type="ECO:0000313" key="4">
    <source>
        <dbReference type="Proteomes" id="UP000001880"/>
    </source>
</evidence>
<dbReference type="PROSITE" id="PS51257">
    <property type="entry name" value="PROKAR_LIPOPROTEIN"/>
    <property type="match status" value="1"/>
</dbReference>
<keyword evidence="1" id="KW-0472">Membrane</keyword>
<feature type="transmembrane region" description="Helical" evidence="1">
    <location>
        <begin position="262"/>
        <end position="283"/>
    </location>
</feature>
<evidence type="ECO:0000313" key="3">
    <source>
        <dbReference type="EMBL" id="ACY16558.1"/>
    </source>
</evidence>
<keyword evidence="1" id="KW-1133">Transmembrane helix</keyword>
<keyword evidence="2" id="KW-0732">Signal</keyword>
<dbReference type="STRING" id="502025.Hoch_4059"/>
<dbReference type="EMBL" id="CP001804">
    <property type="protein sequence ID" value="ACY16558.1"/>
    <property type="molecule type" value="Genomic_DNA"/>
</dbReference>
<feature type="chain" id="PRO_5003010160" evidence="2">
    <location>
        <begin position="32"/>
        <end position="317"/>
    </location>
</feature>
<name>D0LJI4_HALO1</name>